<organism evidence="1 2">
    <name type="scientific">Methylorubrum extorquens (strain ATCC 14718 / DSM 1338 / JCM 2805 / NCIMB 9133 / AM1)</name>
    <name type="common">Methylobacterium extorquens</name>
    <dbReference type="NCBI Taxonomy" id="272630"/>
    <lineage>
        <taxon>Bacteria</taxon>
        <taxon>Pseudomonadati</taxon>
        <taxon>Pseudomonadota</taxon>
        <taxon>Alphaproteobacteria</taxon>
        <taxon>Hyphomicrobiales</taxon>
        <taxon>Methylobacteriaceae</taxon>
        <taxon>Methylorubrum</taxon>
    </lineage>
</organism>
<geneLocation type="plasmid" evidence="1 2">
    <name>megaplasmid</name>
</geneLocation>
<dbReference type="HOGENOM" id="CLU_1925105_0_0_5"/>
<keyword evidence="2" id="KW-1185">Reference proteome</keyword>
<dbReference type="Proteomes" id="UP000009081">
    <property type="component" value="Plasmid megaplasmid"/>
</dbReference>
<dbReference type="RefSeq" id="WP_012753930.1">
    <property type="nucleotide sequence ID" value="NC_012811.1"/>
</dbReference>
<protein>
    <submittedName>
        <fullName evidence="1">Uncharacterized protein</fullName>
    </submittedName>
</protein>
<dbReference type="EMBL" id="CP001511">
    <property type="protein sequence ID" value="ACS43480.1"/>
    <property type="molecule type" value="Genomic_DNA"/>
</dbReference>
<gene>
    <name evidence="1" type="ordered locus">MexAM1_META2p0634</name>
</gene>
<evidence type="ECO:0000313" key="2">
    <source>
        <dbReference type="Proteomes" id="UP000009081"/>
    </source>
</evidence>
<evidence type="ECO:0000313" key="1">
    <source>
        <dbReference type="EMBL" id="ACS43480.1"/>
    </source>
</evidence>
<name>C5B4U8_METEA</name>
<proteinExistence type="predicted"/>
<dbReference type="AlphaFoldDB" id="C5B4U8"/>
<dbReference type="KEGG" id="mea:Mex_2p0634"/>
<accession>C5B4U8</accession>
<sequence length="131" mass="14470">MPISRIEIDGEVYGWDAARAAGAARRRLGEDVFWLKGRDRCCRVEIGRLKPWSGGAGWTVHPRLGGNLRACRASMGYARTRESGIRKLIQLARSEECLTVLDKVELRIVRDGPEGTIIDSSQGLVPLPKAV</sequence>
<keyword evidence="1" id="KW-0614">Plasmid</keyword>
<reference evidence="1 2" key="1">
    <citation type="journal article" date="2009" name="PLoS ONE">
        <title>Methylobacterium genome sequences: a reference blueprint to investigate microbial metabolism of C1 compounds from natural and industrial sources.</title>
        <authorList>
            <person name="Vuilleumier S."/>
            <person name="Chistoserdova L."/>
            <person name="Lee M.-C."/>
            <person name="Bringel F."/>
            <person name="Lajus A."/>
            <person name="Zhou Y."/>
            <person name="Gourion B."/>
            <person name="Barbe V."/>
            <person name="Chang J."/>
            <person name="Cruveiller S."/>
            <person name="Dossat C."/>
            <person name="Gillett W."/>
            <person name="Gruffaz C."/>
            <person name="Haugen E."/>
            <person name="Hourcade E."/>
            <person name="Levy R."/>
            <person name="Mangenot S."/>
            <person name="Muller E."/>
            <person name="Nadalig T."/>
            <person name="Pagni M."/>
            <person name="Penny C."/>
            <person name="Peyraud R."/>
            <person name="Robinson D.G."/>
            <person name="Roche D."/>
            <person name="Rouy Z."/>
            <person name="Saenampechek C."/>
            <person name="Salvignol G."/>
            <person name="Vallenet D."/>
            <person name="Wu Z."/>
            <person name="Marx C.J."/>
            <person name="Vorholt J.A."/>
            <person name="Olson M.V."/>
            <person name="Kaul R."/>
            <person name="Weissenbach J."/>
            <person name="Medigue C."/>
            <person name="Lidstrom M.E."/>
        </authorList>
    </citation>
    <scope>NUCLEOTIDE SEQUENCE [LARGE SCALE GENOMIC DNA]</scope>
    <source>
        <strain evidence="2">ATCC 14718 / DSM 1338 / JCM 2805 / NCIMB 9133 / AM1</strain>
    </source>
</reference>